<dbReference type="PANTHER" id="PTHR22872">
    <property type="entry name" value="BTK-BINDING PROTEIN-RELATED"/>
    <property type="match status" value="1"/>
</dbReference>
<dbReference type="InterPro" id="IPR009091">
    <property type="entry name" value="RCC1/BLIP-II"/>
</dbReference>
<name>A0A9Q0RGY0_ANAIG</name>
<dbReference type="PROSITE" id="PS50012">
    <property type="entry name" value="RCC1_3"/>
    <property type="match status" value="1"/>
</dbReference>
<dbReference type="Pfam" id="PF00415">
    <property type="entry name" value="RCC1"/>
    <property type="match status" value="1"/>
</dbReference>
<evidence type="ECO:0000313" key="4">
    <source>
        <dbReference type="Proteomes" id="UP001149090"/>
    </source>
</evidence>
<dbReference type="SUPFAM" id="SSF50985">
    <property type="entry name" value="RCC1/BLIP-II"/>
    <property type="match status" value="1"/>
</dbReference>
<sequence length="413" mass="47173">MIEVYSWGYGGGLVIHNNNGLLQKIELKIPDRIKQISIGSSRTLILTSNYDVYYLHHQKIEKMEVEKIEKMEVGEKIIKVGASFEHCLCISETGKAYSMGTNTYKQLGHTKVNSGKFELIKFFIEKNIKIRDFAIGCYQSYFITSDNDLYACGYNTDGQIGIFNEPKGIDTPRYITNNISNVYSGDYAFHFFYQTLDGDIFCSGRNGSGQLGIGNKNQINQVQQLFGFENKKIIDIQCGYTQTIIVTEENGVNLVYASGDFSNYLGFSVNYNTKFKLVDFLPKTKILSISTGSRITGILTDEPKLYIISYFSKKSPEMEIEDNDNNSNLKANLSSFKIQCGDERAIIFQQKMSIIQLDLRKFLKRKEFTDISLKTNQGFIQAHKIWIETRIDNKLESLLDCLKITTIKKLKHF</sequence>
<reference evidence="3" key="1">
    <citation type="submission" date="2022-10" db="EMBL/GenBank/DDBJ databases">
        <title>Novel sulphate-reducing endosymbionts in the free-living metamonad Anaeramoeba.</title>
        <authorList>
            <person name="Jerlstrom-Hultqvist J."/>
            <person name="Cepicka I."/>
            <person name="Gallot-Lavallee L."/>
            <person name="Salas-Leiva D."/>
            <person name="Curtis B.A."/>
            <person name="Zahonova K."/>
            <person name="Pipaliya S."/>
            <person name="Dacks J."/>
            <person name="Roger A.J."/>
        </authorList>
    </citation>
    <scope>NUCLEOTIDE SEQUENCE</scope>
    <source>
        <strain evidence="3">BMAN</strain>
    </source>
</reference>
<organism evidence="3 4">
    <name type="scientific">Anaeramoeba ignava</name>
    <name type="common">Anaerobic marine amoeba</name>
    <dbReference type="NCBI Taxonomy" id="1746090"/>
    <lineage>
        <taxon>Eukaryota</taxon>
        <taxon>Metamonada</taxon>
        <taxon>Anaeramoebidae</taxon>
        <taxon>Anaeramoeba</taxon>
    </lineage>
</organism>
<dbReference type="AlphaFoldDB" id="A0A9Q0RGY0"/>
<evidence type="ECO:0000313" key="3">
    <source>
        <dbReference type="EMBL" id="KAJ5080591.1"/>
    </source>
</evidence>
<proteinExistence type="predicted"/>
<dbReference type="PANTHER" id="PTHR22872:SF10">
    <property type="entry name" value="ULTRAVIOLET-B RECEPTOR UVR8"/>
    <property type="match status" value="1"/>
</dbReference>
<dbReference type="InterPro" id="IPR051625">
    <property type="entry name" value="Signaling_Regulatory_Domain"/>
</dbReference>
<evidence type="ECO:0000256" key="2">
    <source>
        <dbReference type="PROSITE-ProRule" id="PRU00235"/>
    </source>
</evidence>
<dbReference type="OrthoDB" id="5370059at2759"/>
<protein>
    <submittedName>
        <fullName evidence="3">Regulator of chromosome condensation</fullName>
    </submittedName>
</protein>
<dbReference type="InterPro" id="IPR000408">
    <property type="entry name" value="Reg_chr_condens"/>
</dbReference>
<keyword evidence="4" id="KW-1185">Reference proteome</keyword>
<accession>A0A9Q0RGY0</accession>
<gene>
    <name evidence="3" type="ORF">M0811_13972</name>
</gene>
<feature type="repeat" description="RCC1" evidence="2">
    <location>
        <begin position="198"/>
        <end position="249"/>
    </location>
</feature>
<dbReference type="Gene3D" id="2.130.10.30">
    <property type="entry name" value="Regulator of chromosome condensation 1/beta-lactamase-inhibitor protein II"/>
    <property type="match status" value="1"/>
</dbReference>
<keyword evidence="1" id="KW-0677">Repeat</keyword>
<dbReference type="EMBL" id="JAPDFW010000007">
    <property type="protein sequence ID" value="KAJ5080591.1"/>
    <property type="molecule type" value="Genomic_DNA"/>
</dbReference>
<comment type="caution">
    <text evidence="3">The sequence shown here is derived from an EMBL/GenBank/DDBJ whole genome shotgun (WGS) entry which is preliminary data.</text>
</comment>
<dbReference type="Proteomes" id="UP001149090">
    <property type="component" value="Unassembled WGS sequence"/>
</dbReference>
<evidence type="ECO:0000256" key="1">
    <source>
        <dbReference type="ARBA" id="ARBA00022737"/>
    </source>
</evidence>